<keyword evidence="1 2" id="KW-0732">Signal</keyword>
<dbReference type="AlphaFoldDB" id="D4XFN6"/>
<feature type="chain" id="PRO_5003066792" evidence="2">
    <location>
        <begin position="24"/>
        <end position="178"/>
    </location>
</feature>
<dbReference type="PATRIC" id="fig|742159.3.peg.5288"/>
<dbReference type="SUPFAM" id="SSF49401">
    <property type="entry name" value="Bacterial adhesins"/>
    <property type="match status" value="1"/>
</dbReference>
<dbReference type="GO" id="GO:0009289">
    <property type="term" value="C:pilus"/>
    <property type="evidence" value="ECO:0007669"/>
    <property type="project" value="InterPro"/>
</dbReference>
<protein>
    <submittedName>
        <fullName evidence="4">Fimbrial protein</fullName>
    </submittedName>
</protein>
<evidence type="ECO:0000256" key="2">
    <source>
        <dbReference type="SAM" id="SignalP"/>
    </source>
</evidence>
<dbReference type="InterPro" id="IPR000259">
    <property type="entry name" value="Adhesion_dom_fimbrial"/>
</dbReference>
<evidence type="ECO:0000313" key="5">
    <source>
        <dbReference type="Proteomes" id="UP000004510"/>
    </source>
</evidence>
<dbReference type="InterPro" id="IPR050263">
    <property type="entry name" value="Bact_Fimbrial_Adh_Pro"/>
</dbReference>
<gene>
    <name evidence="4" type="ORF">HMPREF0004_4283</name>
</gene>
<evidence type="ECO:0000256" key="1">
    <source>
        <dbReference type="ARBA" id="ARBA00022729"/>
    </source>
</evidence>
<dbReference type="eggNOG" id="COG3539">
    <property type="taxonomic scope" value="Bacteria"/>
</dbReference>
<sequence length="178" mass="18322">MNFNLRQSLALAALCLAAGAAHAQTATLNVTGRITNTPCSIAADAVNLGDVSISEFASGGTPPQKYWKTFNITLGGCEPNTLSTASLRFTGTTTGDSMTLALTSGTGAAQGFGVMMTTNDTTHSSSNTIVSFNGSTSYSFNLASNKKTFAFQAFYVKVGATQRPGTANASAMVTLTYA</sequence>
<name>D4XFN6_9BURK</name>
<organism evidence="4 5">
    <name type="scientific">Achromobacter piechaudii ATCC 43553</name>
    <dbReference type="NCBI Taxonomy" id="742159"/>
    <lineage>
        <taxon>Bacteria</taxon>
        <taxon>Pseudomonadati</taxon>
        <taxon>Pseudomonadota</taxon>
        <taxon>Betaproteobacteria</taxon>
        <taxon>Burkholderiales</taxon>
        <taxon>Alcaligenaceae</taxon>
        <taxon>Achromobacter</taxon>
    </lineage>
</organism>
<reference evidence="5" key="1">
    <citation type="submission" date="2010-03" db="EMBL/GenBank/DDBJ databases">
        <title>Complete sequence of Mobiluncus curtisii ATCC 43063.</title>
        <authorList>
            <person name="Muzny D."/>
            <person name="Qin X."/>
            <person name="Deng J."/>
            <person name="Jiang H."/>
            <person name="Liu Y."/>
            <person name="Qu J."/>
            <person name="Song X.-Z."/>
            <person name="Zhang L."/>
            <person name="Thornton R."/>
            <person name="Coyle M."/>
            <person name="Francisco L."/>
            <person name="Jackson L."/>
            <person name="Javaid M."/>
            <person name="Korchina V."/>
            <person name="Kovar C."/>
            <person name="Mata R."/>
            <person name="Mathew T."/>
            <person name="Ngo R."/>
            <person name="Nguyen L."/>
            <person name="Nguyen N."/>
            <person name="Okwuonu G."/>
            <person name="Ongeri F."/>
            <person name="Pham C."/>
            <person name="Simmons D."/>
            <person name="Wilczek-Boney K."/>
            <person name="Hale W."/>
            <person name="Jakkamsetti A."/>
            <person name="Pham P."/>
            <person name="Ruth R."/>
            <person name="San Lucas F."/>
            <person name="Warren J."/>
            <person name="Zhang J."/>
            <person name="Zhao Z."/>
            <person name="Zhou C."/>
            <person name="Zhu D."/>
            <person name="Lee S."/>
            <person name="Bess C."/>
            <person name="Blankenburg K."/>
            <person name="Forbes L."/>
            <person name="Fu Q."/>
            <person name="Gubbala S."/>
            <person name="Hirani K."/>
            <person name="Jayaseelan J.C."/>
            <person name="Lara F."/>
            <person name="Munidasa M."/>
            <person name="Palculict T."/>
            <person name="Patil S."/>
            <person name="Pu L.-L."/>
            <person name="Saada N."/>
            <person name="Tang L."/>
            <person name="Weissenberger G."/>
            <person name="Zhu Y."/>
            <person name="Hemphill L."/>
            <person name="Shang Y."/>
            <person name="Youmans B."/>
            <person name="Ayvaz T."/>
            <person name="Ross M."/>
            <person name="Santibanez J."/>
            <person name="Aqrawi P."/>
            <person name="Gross S."/>
            <person name="Joshi V."/>
            <person name="Fowler G."/>
            <person name="Nazareth L."/>
            <person name="Reid J."/>
            <person name="Worley K."/>
            <person name="Petrosino J."/>
            <person name="Highlander S."/>
            <person name="Gibbs R."/>
            <person name="Gibbs R."/>
        </authorList>
    </citation>
    <scope>NUCLEOTIDE SEQUENCE [LARGE SCALE GENOMIC DNA]</scope>
    <source>
        <strain evidence="5">ATCC 43553</strain>
    </source>
</reference>
<dbReference type="Proteomes" id="UP000004510">
    <property type="component" value="Unassembled WGS sequence"/>
</dbReference>
<dbReference type="PANTHER" id="PTHR33420:SF3">
    <property type="entry name" value="FIMBRIAL SUBUNIT ELFA"/>
    <property type="match status" value="1"/>
</dbReference>
<feature type="signal peptide" evidence="2">
    <location>
        <begin position="1"/>
        <end position="23"/>
    </location>
</feature>
<dbReference type="RefSeq" id="WP_006220399.1">
    <property type="nucleotide sequence ID" value="NZ_GG770409.1"/>
</dbReference>
<accession>D4XFN6</accession>
<dbReference type="Gene3D" id="2.60.40.1090">
    <property type="entry name" value="Fimbrial-type adhesion domain"/>
    <property type="match status" value="1"/>
</dbReference>
<dbReference type="HOGENOM" id="CLU_1507824_0_0_4"/>
<evidence type="ECO:0000259" key="3">
    <source>
        <dbReference type="Pfam" id="PF00419"/>
    </source>
</evidence>
<dbReference type="InterPro" id="IPR036937">
    <property type="entry name" value="Adhesion_dom_fimbrial_sf"/>
</dbReference>
<feature type="domain" description="Fimbrial-type adhesion" evidence="3">
    <location>
        <begin position="29"/>
        <end position="177"/>
    </location>
</feature>
<dbReference type="EMBL" id="ADMS01000099">
    <property type="protein sequence ID" value="EFF74328.1"/>
    <property type="molecule type" value="Genomic_DNA"/>
</dbReference>
<dbReference type="Pfam" id="PF00419">
    <property type="entry name" value="Fimbrial"/>
    <property type="match status" value="1"/>
</dbReference>
<dbReference type="GO" id="GO:0043709">
    <property type="term" value="P:cell adhesion involved in single-species biofilm formation"/>
    <property type="evidence" value="ECO:0007669"/>
    <property type="project" value="TreeGrafter"/>
</dbReference>
<proteinExistence type="predicted"/>
<dbReference type="InterPro" id="IPR008966">
    <property type="entry name" value="Adhesion_dom_sf"/>
</dbReference>
<evidence type="ECO:0000313" key="4">
    <source>
        <dbReference type="EMBL" id="EFF74328.1"/>
    </source>
</evidence>
<comment type="caution">
    <text evidence="4">The sequence shown here is derived from an EMBL/GenBank/DDBJ whole genome shotgun (WGS) entry which is preliminary data.</text>
</comment>
<dbReference type="OrthoDB" id="8657287at2"/>
<dbReference type="PANTHER" id="PTHR33420">
    <property type="entry name" value="FIMBRIAL SUBUNIT ELFA-RELATED"/>
    <property type="match status" value="1"/>
</dbReference>